<name>A0A7W3RAJ0_9ACTN</name>
<comment type="caution">
    <text evidence="2">The sequence shown here is derived from an EMBL/GenBank/DDBJ whole genome shotgun (WGS) entry which is preliminary data.</text>
</comment>
<proteinExistence type="predicted"/>
<keyword evidence="1" id="KW-1133">Transmembrane helix</keyword>
<sequence length="142" mass="14889">MTQVGAARTGGLARRLLGPAVVLGAVAAGVTWVALVDPHEPGHYPVCPLLWATGLYCPGCGALRMVNALAHGRPGAAFGLNPLLFALLPVLGYLYGRWVLLAARGRPMTSRLLRPAAAYAVLVLVIVFWVVRNLPFGASLAP</sequence>
<dbReference type="AlphaFoldDB" id="A0A7W3RAJ0"/>
<reference evidence="2 3" key="1">
    <citation type="submission" date="2020-08" db="EMBL/GenBank/DDBJ databases">
        <title>Sequencing the genomes of 1000 actinobacteria strains.</title>
        <authorList>
            <person name="Klenk H.-P."/>
        </authorList>
    </citation>
    <scope>NUCLEOTIDE SEQUENCE [LARGE SCALE GENOMIC DNA]</scope>
    <source>
        <strain evidence="2 3">DSM 45823</strain>
    </source>
</reference>
<feature type="transmembrane region" description="Helical" evidence="1">
    <location>
        <begin position="16"/>
        <end position="35"/>
    </location>
</feature>
<evidence type="ECO:0000256" key="1">
    <source>
        <dbReference type="SAM" id="Phobius"/>
    </source>
</evidence>
<evidence type="ECO:0008006" key="4">
    <source>
        <dbReference type="Google" id="ProtNLM"/>
    </source>
</evidence>
<dbReference type="RefSeq" id="WP_119729865.1">
    <property type="nucleotide sequence ID" value="NZ_JACJII010000001.1"/>
</dbReference>
<evidence type="ECO:0000313" key="2">
    <source>
        <dbReference type="EMBL" id="MBA9006448.1"/>
    </source>
</evidence>
<evidence type="ECO:0000313" key="3">
    <source>
        <dbReference type="Proteomes" id="UP000539313"/>
    </source>
</evidence>
<keyword evidence="3" id="KW-1185">Reference proteome</keyword>
<dbReference type="InterPro" id="IPR021215">
    <property type="entry name" value="DUF2752"/>
</dbReference>
<dbReference type="EMBL" id="JACJII010000001">
    <property type="protein sequence ID" value="MBA9006448.1"/>
    <property type="molecule type" value="Genomic_DNA"/>
</dbReference>
<dbReference type="Pfam" id="PF10825">
    <property type="entry name" value="DUF2752"/>
    <property type="match status" value="1"/>
</dbReference>
<gene>
    <name evidence="2" type="ORF">HNR21_005330</name>
</gene>
<feature type="transmembrane region" description="Helical" evidence="1">
    <location>
        <begin position="112"/>
        <end position="131"/>
    </location>
</feature>
<dbReference type="Proteomes" id="UP000539313">
    <property type="component" value="Unassembled WGS sequence"/>
</dbReference>
<organism evidence="2 3">
    <name type="scientific">Thermomonospora cellulosilytica</name>
    <dbReference type="NCBI Taxonomy" id="1411118"/>
    <lineage>
        <taxon>Bacteria</taxon>
        <taxon>Bacillati</taxon>
        <taxon>Actinomycetota</taxon>
        <taxon>Actinomycetes</taxon>
        <taxon>Streptosporangiales</taxon>
        <taxon>Thermomonosporaceae</taxon>
        <taxon>Thermomonospora</taxon>
    </lineage>
</organism>
<protein>
    <recommendedName>
        <fullName evidence="4">DUF2752 domain-containing protein</fullName>
    </recommendedName>
</protein>
<feature type="transmembrane region" description="Helical" evidence="1">
    <location>
        <begin position="83"/>
        <end position="100"/>
    </location>
</feature>
<accession>A0A7W3RAJ0</accession>
<keyword evidence="1" id="KW-0812">Transmembrane</keyword>
<keyword evidence="1" id="KW-0472">Membrane</keyword>